<reference evidence="4" key="1">
    <citation type="submission" date="2014-09" db="EMBL/GenBank/DDBJ databases">
        <title>Genome sequence of the luminous mushroom Mycena chlorophos for searching fungal bioluminescence genes.</title>
        <authorList>
            <person name="Tanaka Y."/>
            <person name="Kasuga D."/>
            <person name="Oba Y."/>
            <person name="Hase S."/>
            <person name="Sato K."/>
            <person name="Oba Y."/>
            <person name="Sakakibara Y."/>
        </authorList>
    </citation>
    <scope>NUCLEOTIDE SEQUENCE</scope>
</reference>
<evidence type="ECO:0000256" key="2">
    <source>
        <dbReference type="SAM" id="MobiDB-lite"/>
    </source>
</evidence>
<feature type="region of interest" description="Disordered" evidence="2">
    <location>
        <begin position="262"/>
        <end position="286"/>
    </location>
</feature>
<evidence type="ECO:0000256" key="1">
    <source>
        <dbReference type="PROSITE-ProRule" id="PRU00094"/>
    </source>
</evidence>
<keyword evidence="1" id="KW-0863">Zinc-finger</keyword>
<keyword evidence="1" id="KW-0479">Metal-binding</keyword>
<protein>
    <recommendedName>
        <fullName evidence="3">GATA-type domain-containing protein</fullName>
    </recommendedName>
</protein>
<proteinExistence type="predicted"/>
<dbReference type="PROSITE" id="PS50114">
    <property type="entry name" value="GATA_ZN_FINGER_2"/>
    <property type="match status" value="1"/>
</dbReference>
<feature type="domain" description="GATA-type" evidence="3">
    <location>
        <begin position="308"/>
        <end position="344"/>
    </location>
</feature>
<keyword evidence="5" id="KW-1185">Reference proteome</keyword>
<keyword evidence="1" id="KW-0862">Zinc</keyword>
<evidence type="ECO:0000259" key="3">
    <source>
        <dbReference type="PROSITE" id="PS50114"/>
    </source>
</evidence>
<accession>A0ABQ0LM14</accession>
<feature type="compositionally biased region" description="Basic residues" evidence="2">
    <location>
        <begin position="276"/>
        <end position="286"/>
    </location>
</feature>
<organism evidence="4 5">
    <name type="scientific">Mycena chlorophos</name>
    <name type="common">Agaric fungus</name>
    <name type="synonym">Agaricus chlorophos</name>
    <dbReference type="NCBI Taxonomy" id="658473"/>
    <lineage>
        <taxon>Eukaryota</taxon>
        <taxon>Fungi</taxon>
        <taxon>Dikarya</taxon>
        <taxon>Basidiomycota</taxon>
        <taxon>Agaricomycotina</taxon>
        <taxon>Agaricomycetes</taxon>
        <taxon>Agaricomycetidae</taxon>
        <taxon>Agaricales</taxon>
        <taxon>Marasmiineae</taxon>
        <taxon>Mycenaceae</taxon>
        <taxon>Mycena</taxon>
    </lineage>
</organism>
<feature type="region of interest" description="Disordered" evidence="2">
    <location>
        <begin position="325"/>
        <end position="361"/>
    </location>
</feature>
<feature type="region of interest" description="Disordered" evidence="2">
    <location>
        <begin position="48"/>
        <end position="91"/>
    </location>
</feature>
<evidence type="ECO:0000313" key="5">
    <source>
        <dbReference type="Proteomes" id="UP000815677"/>
    </source>
</evidence>
<gene>
    <name evidence="4" type="ORF">MCHLO_09153</name>
</gene>
<name>A0ABQ0LM14_MYCCL</name>
<sequence>MQRGANKPELFSSSWLSLHFSVVISPARSLPILGFMLSSSALPRTPCSHHGQLASFRRSPASTLSRLQPRPLSHRLPASDRSLPAQRPGNQRATTVQIPMIFLRIARPLPSAHSCVDRARAMSFMTPFASDYRSTAKMQQPYPADPNVGQFSRDTVPHLDVLSAGFVPPQPQWSPHYVSHPVPHARYLPYPLISEDIYDDLGIPPLQGLAGAPPPPLQYIYSNYELSRTVASTSRFDPAALNLLPNNTTPSAQPPFVWNAFEPRDPSSNLNVSRPKPPRPKRRVPRHQHFTECPVCHRPAAECGQPRRGAVSGIMVCNRCGQYEKRKQTRRPATLGNSVRISRRPRQPETASAKGLGGEET</sequence>
<dbReference type="Proteomes" id="UP000815677">
    <property type="component" value="Unassembled WGS sequence"/>
</dbReference>
<dbReference type="InterPro" id="IPR000679">
    <property type="entry name" value="Znf_GATA"/>
</dbReference>
<evidence type="ECO:0000313" key="4">
    <source>
        <dbReference type="EMBL" id="GAT52066.1"/>
    </source>
</evidence>
<dbReference type="EMBL" id="DF847554">
    <property type="protein sequence ID" value="GAT52066.1"/>
    <property type="molecule type" value="Genomic_DNA"/>
</dbReference>